<dbReference type="STRING" id="1188252.A1QC_00085"/>
<keyword evidence="1" id="KW-0472">Membrane</keyword>
<dbReference type="AlphaFoldDB" id="A0A1E5E6X5"/>
<dbReference type="RefSeq" id="WP_017024843.1">
    <property type="nucleotide sequence ID" value="NZ_AJYK02000001.1"/>
</dbReference>
<feature type="transmembrane region" description="Helical" evidence="1">
    <location>
        <begin position="125"/>
        <end position="144"/>
    </location>
</feature>
<reference evidence="2 3" key="1">
    <citation type="journal article" date="2012" name="Science">
        <title>Ecological populations of bacteria act as socially cohesive units of antibiotic production and resistance.</title>
        <authorList>
            <person name="Cordero O.X."/>
            <person name="Wildschutte H."/>
            <person name="Kirkup B."/>
            <person name="Proehl S."/>
            <person name="Ngo L."/>
            <person name="Hussain F."/>
            <person name="Le Roux F."/>
            <person name="Mincer T."/>
            <person name="Polz M.F."/>
        </authorList>
    </citation>
    <scope>NUCLEOTIDE SEQUENCE [LARGE SCALE GENOMIC DNA]</scope>
    <source>
        <strain evidence="2 3">1S-45</strain>
    </source>
</reference>
<keyword evidence="3" id="KW-1185">Reference proteome</keyword>
<dbReference type="InterPro" id="IPR021125">
    <property type="entry name" value="DUF2127"/>
</dbReference>
<feature type="transmembrane region" description="Helical" evidence="1">
    <location>
        <begin position="99"/>
        <end position="119"/>
    </location>
</feature>
<dbReference type="eggNOG" id="COG3305">
    <property type="taxonomic scope" value="Bacteria"/>
</dbReference>
<gene>
    <name evidence="2" type="ORF">A1QC_00085</name>
</gene>
<accession>A0A1E5E6X5</accession>
<comment type="caution">
    <text evidence="2">The sequence shown here is derived from an EMBL/GenBank/DDBJ whole genome shotgun (WGS) entry which is preliminary data.</text>
</comment>
<keyword evidence="1" id="KW-0812">Transmembrane</keyword>
<dbReference type="OrthoDB" id="121772at2"/>
<evidence type="ECO:0000313" key="2">
    <source>
        <dbReference type="EMBL" id="OEF30214.1"/>
    </source>
</evidence>
<dbReference type="Proteomes" id="UP000094070">
    <property type="component" value="Unassembled WGS sequence"/>
</dbReference>
<evidence type="ECO:0000313" key="3">
    <source>
        <dbReference type="Proteomes" id="UP000094070"/>
    </source>
</evidence>
<sequence>MSQQVGLRVVAMLEASKGVLAVLVGLGLYTLFSHDAQKIVIDLIRHCHLNPASYYPHMLIEKVGDITPANVNLITVGILLYSVIRFVESYGLWRAKRWTEWFALVSGAIYIPFEIYELIKQVDVITVGALVINLLVVGYMASILRQPKVA</sequence>
<name>A0A1E5E6X5_9VIBR</name>
<evidence type="ECO:0000256" key="1">
    <source>
        <dbReference type="SAM" id="Phobius"/>
    </source>
</evidence>
<evidence type="ECO:0008006" key="4">
    <source>
        <dbReference type="Google" id="ProtNLM"/>
    </source>
</evidence>
<keyword evidence="1" id="KW-1133">Transmembrane helix</keyword>
<dbReference type="Pfam" id="PF09900">
    <property type="entry name" value="DUF2127"/>
    <property type="match status" value="1"/>
</dbReference>
<feature type="transmembrane region" description="Helical" evidence="1">
    <location>
        <begin position="69"/>
        <end position="87"/>
    </location>
</feature>
<proteinExistence type="predicted"/>
<protein>
    <recommendedName>
        <fullName evidence="4">DUF2127 domain-containing protein</fullName>
    </recommendedName>
</protein>
<dbReference type="EMBL" id="AJYK02000001">
    <property type="protein sequence ID" value="OEF30214.1"/>
    <property type="molecule type" value="Genomic_DNA"/>
</dbReference>
<organism evidence="2 3">
    <name type="scientific">Vibrio rumoiensis 1S-45</name>
    <dbReference type="NCBI Taxonomy" id="1188252"/>
    <lineage>
        <taxon>Bacteria</taxon>
        <taxon>Pseudomonadati</taxon>
        <taxon>Pseudomonadota</taxon>
        <taxon>Gammaproteobacteria</taxon>
        <taxon>Vibrionales</taxon>
        <taxon>Vibrionaceae</taxon>
        <taxon>Vibrio</taxon>
    </lineage>
</organism>
<feature type="transmembrane region" description="Helical" evidence="1">
    <location>
        <begin position="12"/>
        <end position="32"/>
    </location>
</feature>